<gene>
    <name evidence="3" type="ORF">DNG_06287</name>
</gene>
<keyword evidence="2" id="KW-0732">Signal</keyword>
<keyword evidence="4" id="KW-1185">Reference proteome</keyword>
<evidence type="ECO:0000256" key="2">
    <source>
        <dbReference type="SAM" id="SignalP"/>
    </source>
</evidence>
<organism evidence="3 4">
    <name type="scientific">Cephalotrichum gorgonifer</name>
    <dbReference type="NCBI Taxonomy" id="2041049"/>
    <lineage>
        <taxon>Eukaryota</taxon>
        <taxon>Fungi</taxon>
        <taxon>Dikarya</taxon>
        <taxon>Ascomycota</taxon>
        <taxon>Pezizomycotina</taxon>
        <taxon>Sordariomycetes</taxon>
        <taxon>Hypocreomycetidae</taxon>
        <taxon>Microascales</taxon>
        <taxon>Microascaceae</taxon>
        <taxon>Cephalotrichum</taxon>
    </lineage>
</organism>
<comment type="caution">
    <text evidence="3">The sequence shown here is derived from an EMBL/GenBank/DDBJ whole genome shotgun (WGS) entry which is preliminary data.</text>
</comment>
<protein>
    <submittedName>
        <fullName evidence="3">Uncharacterized protein</fullName>
    </submittedName>
</protein>
<reference evidence="3" key="1">
    <citation type="submission" date="2018-03" db="EMBL/GenBank/DDBJ databases">
        <authorList>
            <person name="Guldener U."/>
        </authorList>
    </citation>
    <scope>NUCLEOTIDE SEQUENCE</scope>
</reference>
<dbReference type="AlphaFoldDB" id="A0AAE8N1A6"/>
<proteinExistence type="predicted"/>
<feature type="compositionally biased region" description="Basic and acidic residues" evidence="1">
    <location>
        <begin position="477"/>
        <end position="491"/>
    </location>
</feature>
<feature type="chain" id="PRO_5042067118" evidence="2">
    <location>
        <begin position="27"/>
        <end position="517"/>
    </location>
</feature>
<feature type="compositionally biased region" description="Low complexity" evidence="1">
    <location>
        <begin position="441"/>
        <end position="460"/>
    </location>
</feature>
<feature type="signal peptide" evidence="2">
    <location>
        <begin position="1"/>
        <end position="26"/>
    </location>
</feature>
<dbReference type="EMBL" id="ONZQ02000008">
    <property type="protein sequence ID" value="SPO03604.1"/>
    <property type="molecule type" value="Genomic_DNA"/>
</dbReference>
<dbReference type="Proteomes" id="UP001187682">
    <property type="component" value="Unassembled WGS sequence"/>
</dbReference>
<evidence type="ECO:0000313" key="3">
    <source>
        <dbReference type="EMBL" id="SPO03604.1"/>
    </source>
</evidence>
<name>A0AAE8N1A6_9PEZI</name>
<feature type="region of interest" description="Disordered" evidence="1">
    <location>
        <begin position="441"/>
        <end position="517"/>
    </location>
</feature>
<evidence type="ECO:0000256" key="1">
    <source>
        <dbReference type="SAM" id="MobiDB-lite"/>
    </source>
</evidence>
<evidence type="ECO:0000313" key="4">
    <source>
        <dbReference type="Proteomes" id="UP001187682"/>
    </source>
</evidence>
<accession>A0AAE8N1A6</accession>
<sequence>MALLKPFYFYLAFGLGFLGWPVPVLGQDAPLWVQGGFEDATVSGDEYNSGGVISVNGFTMNVPENLLVQFPAAWVPWKDFVASKANFVGFETLVIGNTVNGQPQVGQVQIYEFFEGLASGFIDSIDFADGSMQIRNGPVVRINDPNGVFSVGYTGAPLMTADDVSPSITSFSGFPMCIPRNSTDPLCPASNRPFNGPGTFNAPDPLVMAPFLAGDFITFAGFRQGNEVIATSIVAQNVMILTTGNLAYVRMELGLLGIDNPNPNAEIAESRFIGFVSNPRATVALYAMDVDPCTGTTTNRIIAAMGLRGGRNAQNKFEYRNEILSRYTREYKVVVEIDGIPRTRTTKNGLTMGEYVQPVNVWVHGEQDVPGVPPVPFDFSQMEFLTQGVGADADGNIWGPLNPFPQSGVFIEDPVCAALRGGNATAQGTANDVVSSDDAFSDIASSDDASSADDAPAEGAEPAVEKRGSVGRWHTKARTEAAADAENKDTTDPALLRVAPQPKRVDMSKPRKGKSSA</sequence>